<keyword evidence="2" id="KW-1185">Reference proteome</keyword>
<proteinExistence type="predicted"/>
<organism evidence="1 2">
    <name type="scientific">Hyalomma asiaticum</name>
    <name type="common">Tick</name>
    <dbReference type="NCBI Taxonomy" id="266040"/>
    <lineage>
        <taxon>Eukaryota</taxon>
        <taxon>Metazoa</taxon>
        <taxon>Ecdysozoa</taxon>
        <taxon>Arthropoda</taxon>
        <taxon>Chelicerata</taxon>
        <taxon>Arachnida</taxon>
        <taxon>Acari</taxon>
        <taxon>Parasitiformes</taxon>
        <taxon>Ixodida</taxon>
        <taxon>Ixodoidea</taxon>
        <taxon>Ixodidae</taxon>
        <taxon>Hyalomminae</taxon>
        <taxon>Hyalomma</taxon>
    </lineage>
</organism>
<gene>
    <name evidence="1" type="ORF">HPB50_014164</name>
</gene>
<sequence length="134" mass="14278">MVGDSAASVETTVKLMEDRPASVPMVVESQGPTELQPEKGVALASAGVIAASKRPHPPPATTVLKRRRLRPFCNIAEKRGGGRYVVSGPAWYCFYCGELIDLTVEPGIDLFALRSTETFCGTGSPKTAEGWVPS</sequence>
<dbReference type="EMBL" id="CM023481">
    <property type="protein sequence ID" value="KAH6946606.1"/>
    <property type="molecule type" value="Genomic_DNA"/>
</dbReference>
<reference evidence="1" key="1">
    <citation type="submission" date="2020-05" db="EMBL/GenBank/DDBJ databases">
        <title>Large-scale comparative analyses of tick genomes elucidate their genetic diversity and vector capacities.</title>
        <authorList>
            <person name="Jia N."/>
            <person name="Wang J."/>
            <person name="Shi W."/>
            <person name="Du L."/>
            <person name="Sun Y."/>
            <person name="Zhan W."/>
            <person name="Jiang J."/>
            <person name="Wang Q."/>
            <person name="Zhang B."/>
            <person name="Ji P."/>
            <person name="Sakyi L.B."/>
            <person name="Cui X."/>
            <person name="Yuan T."/>
            <person name="Jiang B."/>
            <person name="Yang W."/>
            <person name="Lam T.T.-Y."/>
            <person name="Chang Q."/>
            <person name="Ding S."/>
            <person name="Wang X."/>
            <person name="Zhu J."/>
            <person name="Ruan X."/>
            <person name="Zhao L."/>
            <person name="Wei J."/>
            <person name="Que T."/>
            <person name="Du C."/>
            <person name="Cheng J."/>
            <person name="Dai P."/>
            <person name="Han X."/>
            <person name="Huang E."/>
            <person name="Gao Y."/>
            <person name="Liu J."/>
            <person name="Shao H."/>
            <person name="Ye R."/>
            <person name="Li L."/>
            <person name="Wei W."/>
            <person name="Wang X."/>
            <person name="Wang C."/>
            <person name="Yang T."/>
            <person name="Huo Q."/>
            <person name="Li W."/>
            <person name="Guo W."/>
            <person name="Chen H."/>
            <person name="Zhou L."/>
            <person name="Ni X."/>
            <person name="Tian J."/>
            <person name="Zhou Y."/>
            <person name="Sheng Y."/>
            <person name="Liu T."/>
            <person name="Pan Y."/>
            <person name="Xia L."/>
            <person name="Li J."/>
            <person name="Zhao F."/>
            <person name="Cao W."/>
        </authorList>
    </citation>
    <scope>NUCLEOTIDE SEQUENCE</scope>
    <source>
        <strain evidence="1">Hyas-2018</strain>
    </source>
</reference>
<protein>
    <submittedName>
        <fullName evidence="1">Uncharacterized protein</fullName>
    </submittedName>
</protein>
<dbReference type="Proteomes" id="UP000821845">
    <property type="component" value="Chromosome 1"/>
</dbReference>
<evidence type="ECO:0000313" key="2">
    <source>
        <dbReference type="Proteomes" id="UP000821845"/>
    </source>
</evidence>
<comment type="caution">
    <text evidence="1">The sequence shown here is derived from an EMBL/GenBank/DDBJ whole genome shotgun (WGS) entry which is preliminary data.</text>
</comment>
<accession>A0ACB7THF6</accession>
<evidence type="ECO:0000313" key="1">
    <source>
        <dbReference type="EMBL" id="KAH6946606.1"/>
    </source>
</evidence>
<name>A0ACB7THF6_HYAAI</name>